<dbReference type="STRING" id="235279.HH_1457"/>
<dbReference type="AlphaFoldDB" id="Q7VG67"/>
<dbReference type="Proteomes" id="UP000002495">
    <property type="component" value="Chromosome"/>
</dbReference>
<dbReference type="HOGENOM" id="CLU_1203490_0_0_7"/>
<proteinExistence type="predicted"/>
<evidence type="ECO:0000256" key="1">
    <source>
        <dbReference type="SAM" id="Phobius"/>
    </source>
</evidence>
<feature type="transmembrane region" description="Helical" evidence="1">
    <location>
        <begin position="76"/>
        <end position="100"/>
    </location>
</feature>
<gene>
    <name evidence="2" type="ordered locus">HH_1457</name>
</gene>
<feature type="transmembrane region" description="Helical" evidence="1">
    <location>
        <begin position="41"/>
        <end position="64"/>
    </location>
</feature>
<accession>Q7VG67</accession>
<organism evidence="2 3">
    <name type="scientific">Helicobacter hepaticus (strain ATCC 51449 / 3B1)</name>
    <dbReference type="NCBI Taxonomy" id="235279"/>
    <lineage>
        <taxon>Bacteria</taxon>
        <taxon>Pseudomonadati</taxon>
        <taxon>Campylobacterota</taxon>
        <taxon>Epsilonproteobacteria</taxon>
        <taxon>Campylobacterales</taxon>
        <taxon>Helicobacteraceae</taxon>
        <taxon>Helicobacter</taxon>
    </lineage>
</organism>
<reference evidence="2 3" key="1">
    <citation type="journal article" date="2003" name="Proc. Natl. Acad. Sci. U.S.A.">
        <title>The complete genome sequence of the carcinogenic bacterium Helicobacter hepaticus.</title>
        <authorList>
            <person name="Suerbaum S."/>
            <person name="Josenhans C."/>
            <person name="Sterzenbach T."/>
            <person name="Drescher B."/>
            <person name="Brandt P."/>
            <person name="Bell M."/>
            <person name="Droege M."/>
            <person name="Fartmann B."/>
            <person name="Fischer H.-P."/>
            <person name="Ge Z."/>
            <person name="Hoerster A."/>
            <person name="Holland R."/>
            <person name="Klein K."/>
            <person name="Koenig J."/>
            <person name="Macko L."/>
            <person name="Mendz G.L."/>
            <person name="Nyakatura G."/>
            <person name="Schauer D.B."/>
            <person name="Shen Z."/>
            <person name="Weber J."/>
            <person name="Frosch M."/>
            <person name="Fox J.G."/>
        </authorList>
    </citation>
    <scope>NUCLEOTIDE SEQUENCE [LARGE SCALE GENOMIC DNA]</scope>
    <source>
        <strain evidence="3">ATCC 51449 / 3B1</strain>
    </source>
</reference>
<keyword evidence="3" id="KW-1185">Reference proteome</keyword>
<sequence length="230" mass="27214">MNGNWNKSPQPHKDEIIYEFKYSFPKGWGDRVERIIDRINWFLVLLSSLLFLCAFYDGIFYPTIKPIFASHFNMQTLLGIFVLLFVFFILQLPLITMIVFSLHTFILQPHNTFVLTSDGIYINATRGILLWKTKQFYPYGTFSLMAQNIWGLGFSQSSLAIKICDDIDKKYKLFDFKHSKFFTFAINGENDIEEFLQILREKTQEALQRQGRAEKYNLKEKIKDIDIKEW</sequence>
<name>Q7VG67_HELHP</name>
<dbReference type="KEGG" id="hhe:HH_1457"/>
<keyword evidence="1" id="KW-1133">Transmembrane helix</keyword>
<evidence type="ECO:0000313" key="2">
    <source>
        <dbReference type="EMBL" id="AAP78054.1"/>
    </source>
</evidence>
<dbReference type="RefSeq" id="WP_011116297.1">
    <property type="nucleotide sequence ID" value="NC_004917.1"/>
</dbReference>
<dbReference type="EMBL" id="AE017125">
    <property type="protein sequence ID" value="AAP78054.1"/>
    <property type="molecule type" value="Genomic_DNA"/>
</dbReference>
<evidence type="ECO:0000313" key="3">
    <source>
        <dbReference type="Proteomes" id="UP000002495"/>
    </source>
</evidence>
<keyword evidence="1" id="KW-0472">Membrane</keyword>
<protein>
    <submittedName>
        <fullName evidence="2">Uncharacterized protein</fullName>
    </submittedName>
</protein>
<keyword evidence="1" id="KW-0812">Transmembrane</keyword>